<feature type="domain" description="BAH" evidence="2">
    <location>
        <begin position="38"/>
        <end position="173"/>
    </location>
</feature>
<name>R7RVK1_STEHR</name>
<dbReference type="EMBL" id="JH687415">
    <property type="protein sequence ID" value="EIM79069.1"/>
    <property type="molecule type" value="Genomic_DNA"/>
</dbReference>
<dbReference type="InterPro" id="IPR001025">
    <property type="entry name" value="BAH_dom"/>
</dbReference>
<evidence type="ECO:0000313" key="3">
    <source>
        <dbReference type="EMBL" id="EIM79069.1"/>
    </source>
</evidence>
<dbReference type="RefSeq" id="XP_007311835.1">
    <property type="nucleotide sequence ID" value="XM_007311773.1"/>
</dbReference>
<dbReference type="GeneID" id="18796002"/>
<sequence>MEAITDPNSITLNEFSTWDAFTHVTVDDPNSRKERKKYKYRLDDIVYVLPPPEEWGDAKSSAELDGSHWWMAVIEEIRLHAQQYYIKVRWIYSSYELKTRYCKQKRIMKLDHLGPHERVPSDNWSIIWVETLQGRAEVGQFTDNLANMPLFEIDDFYCRLVLNAKGPRSPKIEMCHEDCRHGRIFSLSGVEPVRFCCSCKTWFHTECSQALVLDDDRELLEDAGQGYIVECYDAWKGLELSALTLLSSLPVERTPRELGAPLSLEKLIIQARKKWNDEQGSTVAQMDKICESLLATSDAHGKLSVIIKTVQQAVEKQLLEGATYYSSFGAVVTWNSVHPNDYVQVPEDPSTDEETSSIQTSRQTTDKTTRRTTSAKHYIRSTQQQSRFSEESSSEASNEADLTYEHEPDSSFERVQEVQDWTAENEEGYAEAAGQHGDDEGLEVEDAQTEEKIENYLSCHDIWPLAVEELETLGGKRWLSQYVIDYYLLAHWYRLHSTSPIRYVDCLSFGNNPEPLHSARVIPRYRERYFLPKLEIPLQKVLYSMLLNAHHILYLQDTENMKVYILGYNSADTSDEAVHSNWSTQSGFERYCNVCELNGWSHPNNAEAITIVAVCPVQNGYDCGVIAIQVAMRLFNRQLCIQVDGSIPVPVLPCGHGERMRIFRELRSMLDAANINYEAKRMDPPAEWMTWSLQALEAQGTIIVYEPQPQARDILRRVKDACPMAHNMLLQTLRCRRCIAEAAKKRDEREAPITLPIQGNDEPLVRPASPPTARTAPLLPTVRQYPLPNQNVAAAPPIPSGLAVSRPSATTRTSNLIGRRVVARAICAAELSTAEFQRLDAREENDLVPLPSGGLWPEHNIRHDRYFNGPTREDMHGYEDPIANFPYNEFAPLYGKGDLIYWRDYGWRLESRALHQVYLPPPVKPELCVFPIGVDQQFDPAHRYGELTGLQSRSRTGQSELRQYTRPIDVMGMEDMLRKTSQGDYTSRTHDMFIRGVSDEERHIVLDLERDSYHVEELTMSVDIDSAIWTTFEPRMVLSCSLHLMPPWENASPLNIHNHGYIQLLHPPPEAQRSVSDRTWDAINVSQSAVPNTIFATVNQWKWIIAFPRMFHRHEHTGARETVIPHWLRIRFWEMVVLPAVKASLPSWKDPYFDHSVQGFMAKSAGSSSGGEKYKGYQRTVTATELEAIVKEMRRLMISFDEDPVLGRFGSFFFILEARGIKLSTQSRLDHRSPSAWELLMQEHPQFDWKYMSDRGNGEFVVDVGVSFHPAEQPDGEPVTGLWRLAPLIASYAVAGYKKPNVHHTGMFGQYGGMSAEITVERGRRQHVTFRQSYNLAYEAVRTKDNQGKMCRDAEAYEYTARFREAVDNKIATHEEATTKSWGVREEYRMACDAVPMIMEGLFDSVSSHHSLGIKPSLTGCNGVYQAQEYAKSGAIIWVKSDIYFTWQIRRMKEWKAVQKTLRDLRADNLGVLSGLIMHFLRMVDTTPRYLPTHVSQSLNTLRVPALMETYGTLFLRDLDIHCSAQHLPAIQSEDSPDVFRSLGRRVVVRKRKDIESLHIPDVEQYPIGETPTWPALKEAIATAPWLILRPLTFHGDWDVSTAATKLFISFTTQMFVHLDESQLEKDDIPQPTTLEQAMQVWSPQSIFTQIHKVTFLASNSGIIGVARGSPQPSFAERMETFFPVDRQTIKGKWRNFMEERIDGYLHQYFHEITASRTEDERGIRGALVQIFANLQCLPRTTPTSPWVLSDHPNGGVEIITNPVKYRILGLSKHAQAGSRATRRTVTRRKPNFISALAAIQGRTAPAADRIGRKAKATAQKSNARRNWRAPPTRQQPQPHPSLENNSEEESNSSTSNTDSEGDEIGGTEDDNDNYDDRDDEFQDDDG</sequence>
<keyword evidence="4" id="KW-1185">Reference proteome</keyword>
<organism evidence="3 4">
    <name type="scientific">Stereum hirsutum (strain FP-91666)</name>
    <name type="common">White-rot fungus</name>
    <dbReference type="NCBI Taxonomy" id="721885"/>
    <lineage>
        <taxon>Eukaryota</taxon>
        <taxon>Fungi</taxon>
        <taxon>Dikarya</taxon>
        <taxon>Basidiomycota</taxon>
        <taxon>Agaricomycotina</taxon>
        <taxon>Agaricomycetes</taxon>
        <taxon>Russulales</taxon>
        <taxon>Stereaceae</taxon>
        <taxon>Stereum</taxon>
    </lineage>
</organism>
<dbReference type="eggNOG" id="ENOG502R13H">
    <property type="taxonomic scope" value="Eukaryota"/>
</dbReference>
<dbReference type="KEGG" id="shs:STEHIDRAFT_116817"/>
<dbReference type="PROSITE" id="PS51038">
    <property type="entry name" value="BAH"/>
    <property type="match status" value="1"/>
</dbReference>
<feature type="region of interest" description="Disordered" evidence="1">
    <location>
        <begin position="1803"/>
        <end position="1887"/>
    </location>
</feature>
<gene>
    <name evidence="3" type="ORF">STEHIDRAFT_116817</name>
</gene>
<evidence type="ECO:0000313" key="4">
    <source>
        <dbReference type="Proteomes" id="UP000053927"/>
    </source>
</evidence>
<dbReference type="SUPFAM" id="SSF54001">
    <property type="entry name" value="Cysteine proteinases"/>
    <property type="match status" value="1"/>
</dbReference>
<dbReference type="Proteomes" id="UP000053927">
    <property type="component" value="Unassembled WGS sequence"/>
</dbReference>
<dbReference type="InterPro" id="IPR038765">
    <property type="entry name" value="Papain-like_cys_pep_sf"/>
</dbReference>
<feature type="region of interest" description="Disordered" evidence="1">
    <location>
        <begin position="342"/>
        <end position="410"/>
    </location>
</feature>
<dbReference type="GO" id="GO:0003682">
    <property type="term" value="F:chromatin binding"/>
    <property type="evidence" value="ECO:0007669"/>
    <property type="project" value="InterPro"/>
</dbReference>
<protein>
    <recommendedName>
        <fullName evidence="2">BAH domain-containing protein</fullName>
    </recommendedName>
</protein>
<evidence type="ECO:0000259" key="2">
    <source>
        <dbReference type="PROSITE" id="PS51038"/>
    </source>
</evidence>
<proteinExistence type="predicted"/>
<evidence type="ECO:0000256" key="1">
    <source>
        <dbReference type="SAM" id="MobiDB-lite"/>
    </source>
</evidence>
<feature type="compositionally biased region" description="Acidic residues" evidence="1">
    <location>
        <begin position="1860"/>
        <end position="1887"/>
    </location>
</feature>
<reference evidence="4" key="1">
    <citation type="journal article" date="2012" name="Science">
        <title>The Paleozoic origin of enzymatic lignin decomposition reconstructed from 31 fungal genomes.</title>
        <authorList>
            <person name="Floudas D."/>
            <person name="Binder M."/>
            <person name="Riley R."/>
            <person name="Barry K."/>
            <person name="Blanchette R.A."/>
            <person name="Henrissat B."/>
            <person name="Martinez A.T."/>
            <person name="Otillar R."/>
            <person name="Spatafora J.W."/>
            <person name="Yadav J.S."/>
            <person name="Aerts A."/>
            <person name="Benoit I."/>
            <person name="Boyd A."/>
            <person name="Carlson A."/>
            <person name="Copeland A."/>
            <person name="Coutinho P.M."/>
            <person name="de Vries R.P."/>
            <person name="Ferreira P."/>
            <person name="Findley K."/>
            <person name="Foster B."/>
            <person name="Gaskell J."/>
            <person name="Glotzer D."/>
            <person name="Gorecki P."/>
            <person name="Heitman J."/>
            <person name="Hesse C."/>
            <person name="Hori C."/>
            <person name="Igarashi K."/>
            <person name="Jurgens J.A."/>
            <person name="Kallen N."/>
            <person name="Kersten P."/>
            <person name="Kohler A."/>
            <person name="Kuees U."/>
            <person name="Kumar T.K.A."/>
            <person name="Kuo A."/>
            <person name="LaButti K."/>
            <person name="Larrondo L.F."/>
            <person name="Lindquist E."/>
            <person name="Ling A."/>
            <person name="Lombard V."/>
            <person name="Lucas S."/>
            <person name="Lundell T."/>
            <person name="Martin R."/>
            <person name="McLaughlin D.J."/>
            <person name="Morgenstern I."/>
            <person name="Morin E."/>
            <person name="Murat C."/>
            <person name="Nagy L.G."/>
            <person name="Nolan M."/>
            <person name="Ohm R.A."/>
            <person name="Patyshakuliyeva A."/>
            <person name="Rokas A."/>
            <person name="Ruiz-Duenas F.J."/>
            <person name="Sabat G."/>
            <person name="Salamov A."/>
            <person name="Samejima M."/>
            <person name="Schmutz J."/>
            <person name="Slot J.C."/>
            <person name="St John F."/>
            <person name="Stenlid J."/>
            <person name="Sun H."/>
            <person name="Sun S."/>
            <person name="Syed K."/>
            <person name="Tsang A."/>
            <person name="Wiebenga A."/>
            <person name="Young D."/>
            <person name="Pisabarro A."/>
            <person name="Eastwood D.C."/>
            <person name="Martin F."/>
            <person name="Cullen D."/>
            <person name="Grigoriev I.V."/>
            <person name="Hibbett D.S."/>
        </authorList>
    </citation>
    <scope>NUCLEOTIDE SEQUENCE [LARGE SCALE GENOMIC DNA]</scope>
    <source>
        <strain evidence="4">FP-91666</strain>
    </source>
</reference>
<dbReference type="OrthoDB" id="3243290at2759"/>
<accession>R7RVK1</accession>